<keyword evidence="1" id="KW-0472">Membrane</keyword>
<feature type="transmembrane region" description="Helical" evidence="1">
    <location>
        <begin position="70"/>
        <end position="88"/>
    </location>
</feature>
<name>A0A6C0DKD3_9ZZZZ</name>
<sequence>MTTFGDAIKDVPVDRDETLSPDQELINSIFAPKDPELIPREVKLFLIGAVVMYLLFTQSSSIYKVSKNDNITKVIIVLLVLLVVYGSSHLV</sequence>
<keyword evidence="1" id="KW-1133">Transmembrane helix</keyword>
<keyword evidence="1" id="KW-0812">Transmembrane</keyword>
<proteinExistence type="predicted"/>
<organism evidence="2">
    <name type="scientific">viral metagenome</name>
    <dbReference type="NCBI Taxonomy" id="1070528"/>
    <lineage>
        <taxon>unclassified sequences</taxon>
        <taxon>metagenomes</taxon>
        <taxon>organismal metagenomes</taxon>
    </lineage>
</organism>
<dbReference type="EMBL" id="MN739629">
    <property type="protein sequence ID" value="QHT16987.1"/>
    <property type="molecule type" value="Genomic_DNA"/>
</dbReference>
<evidence type="ECO:0000256" key="1">
    <source>
        <dbReference type="SAM" id="Phobius"/>
    </source>
</evidence>
<accession>A0A6C0DKD3</accession>
<reference evidence="2" key="1">
    <citation type="journal article" date="2020" name="Nature">
        <title>Giant virus diversity and host interactions through global metagenomics.</title>
        <authorList>
            <person name="Schulz F."/>
            <person name="Roux S."/>
            <person name="Paez-Espino D."/>
            <person name="Jungbluth S."/>
            <person name="Walsh D.A."/>
            <person name="Denef V.J."/>
            <person name="McMahon K.D."/>
            <person name="Konstantinidis K.T."/>
            <person name="Eloe-Fadrosh E.A."/>
            <person name="Kyrpides N.C."/>
            <person name="Woyke T."/>
        </authorList>
    </citation>
    <scope>NUCLEOTIDE SEQUENCE</scope>
    <source>
        <strain evidence="2">GVMAG-M-3300023174-207</strain>
    </source>
</reference>
<protein>
    <submittedName>
        <fullName evidence="2">Uncharacterized protein</fullName>
    </submittedName>
</protein>
<feature type="transmembrane region" description="Helical" evidence="1">
    <location>
        <begin position="44"/>
        <end position="63"/>
    </location>
</feature>
<evidence type="ECO:0000313" key="2">
    <source>
        <dbReference type="EMBL" id="QHT16987.1"/>
    </source>
</evidence>
<dbReference type="AlphaFoldDB" id="A0A6C0DKD3"/>